<evidence type="ECO:0000313" key="1">
    <source>
        <dbReference type="EMBL" id="KAG9392428.1"/>
    </source>
</evidence>
<name>A0A8J6ARV1_9EUKA</name>
<gene>
    <name evidence="1" type="ORF">J8273_5418</name>
</gene>
<reference evidence="1" key="1">
    <citation type="submission" date="2021-05" db="EMBL/GenBank/DDBJ databases">
        <title>A free-living protist that lacks canonical eukaryotic 1 DNA replication and segregation systems.</title>
        <authorList>
            <person name="Salas-Leiva D.E."/>
            <person name="Tromer E.C."/>
            <person name="Curtis B.A."/>
            <person name="Jerlstrom-Hultqvist J."/>
            <person name="Kolisko M."/>
            <person name="Yi Z."/>
            <person name="Salas-Leiva J.S."/>
            <person name="Gallot-Lavallee L."/>
            <person name="Kops G.J.P.L."/>
            <person name="Archibald J.M."/>
            <person name="Simpson A.G.B."/>
            <person name="Roger A.J."/>
        </authorList>
    </citation>
    <scope>NUCLEOTIDE SEQUENCE</scope>
    <source>
        <strain evidence="1">BICM</strain>
    </source>
</reference>
<sequence length="191" mass="20932">MQFSPQEDARKYYTTYMLSIPDEAQQATKCRLCFNNNRICLVSAPFEENDLPENLDELTITKLVSVSDDISGKRKRGAVHVKPGDVLLEASVGDRTFTLRSPIRAAVIEVAAPLTAKFTGTAVHPDLLRQTLLSDLHVILFPQLQQGKQVGRAMAAMFGKMGPISELVDDYTLGQVIHKGIVVEGSYGTPG</sequence>
<comment type="caution">
    <text evidence="1">The sequence shown here is derived from an EMBL/GenBank/DDBJ whole genome shotgun (WGS) entry which is preliminary data.</text>
</comment>
<protein>
    <submittedName>
        <fullName evidence="1">Uncharacterized protein</fullName>
    </submittedName>
</protein>
<keyword evidence="2" id="KW-1185">Reference proteome</keyword>
<evidence type="ECO:0000313" key="2">
    <source>
        <dbReference type="Proteomes" id="UP000717585"/>
    </source>
</evidence>
<dbReference type="EMBL" id="JAHDYR010000038">
    <property type="protein sequence ID" value="KAG9392428.1"/>
    <property type="molecule type" value="Genomic_DNA"/>
</dbReference>
<organism evidence="1 2">
    <name type="scientific">Carpediemonas membranifera</name>
    <dbReference type="NCBI Taxonomy" id="201153"/>
    <lineage>
        <taxon>Eukaryota</taxon>
        <taxon>Metamonada</taxon>
        <taxon>Carpediemonas-like organisms</taxon>
        <taxon>Carpediemonas</taxon>
    </lineage>
</organism>
<dbReference type="Proteomes" id="UP000717585">
    <property type="component" value="Unassembled WGS sequence"/>
</dbReference>
<accession>A0A8J6ARV1</accession>
<proteinExistence type="predicted"/>
<dbReference type="AlphaFoldDB" id="A0A8J6ARV1"/>